<dbReference type="PRINTS" id="PR00081">
    <property type="entry name" value="GDHRDH"/>
</dbReference>
<name>A0AAD9CYA2_PAPLA</name>
<evidence type="ECO:0000313" key="6">
    <source>
        <dbReference type="Proteomes" id="UP001182556"/>
    </source>
</evidence>
<keyword evidence="6" id="KW-1185">Reference proteome</keyword>
<dbReference type="Gene3D" id="3.40.50.720">
    <property type="entry name" value="NAD(P)-binding Rossmann-like Domain"/>
    <property type="match status" value="1"/>
</dbReference>
<protein>
    <recommendedName>
        <fullName evidence="7">NAD(P)-binding protein</fullName>
    </recommendedName>
</protein>
<comment type="similarity">
    <text evidence="1">Belongs to the short-chain dehydrogenases/reductases (SDR) family.</text>
</comment>
<dbReference type="SUPFAM" id="SSF51735">
    <property type="entry name" value="NAD(P)-binding Rossmann-fold domains"/>
    <property type="match status" value="1"/>
</dbReference>
<keyword evidence="2" id="KW-0521">NADP</keyword>
<feature type="chain" id="PRO_5042230384" description="NAD(P)-binding protein" evidence="4">
    <location>
        <begin position="23"/>
        <end position="357"/>
    </location>
</feature>
<organism evidence="5 6">
    <name type="scientific">Papiliotrema laurentii</name>
    <name type="common">Cryptococcus laurentii</name>
    <dbReference type="NCBI Taxonomy" id="5418"/>
    <lineage>
        <taxon>Eukaryota</taxon>
        <taxon>Fungi</taxon>
        <taxon>Dikarya</taxon>
        <taxon>Basidiomycota</taxon>
        <taxon>Agaricomycotina</taxon>
        <taxon>Tremellomycetes</taxon>
        <taxon>Tremellales</taxon>
        <taxon>Rhynchogastremaceae</taxon>
        <taxon>Papiliotrema</taxon>
    </lineage>
</organism>
<evidence type="ECO:0000256" key="1">
    <source>
        <dbReference type="ARBA" id="ARBA00006484"/>
    </source>
</evidence>
<reference evidence="5" key="1">
    <citation type="submission" date="2023-02" db="EMBL/GenBank/DDBJ databases">
        <title>Identification and recombinant expression of a fungal hydrolase from Papiliotrema laurentii that hydrolyzes apple cutin and clears colloidal polyester polyurethane.</title>
        <authorList>
            <consortium name="DOE Joint Genome Institute"/>
            <person name="Roman V.A."/>
            <person name="Bojanowski C."/>
            <person name="Crable B.R."/>
            <person name="Wagner D.N."/>
            <person name="Hung C.S."/>
            <person name="Nadeau L.J."/>
            <person name="Schratz L."/>
            <person name="Haridas S."/>
            <person name="Pangilinan J."/>
            <person name="Lipzen A."/>
            <person name="Na H."/>
            <person name="Yan M."/>
            <person name="Ng V."/>
            <person name="Grigoriev I.V."/>
            <person name="Spatafora J.W."/>
            <person name="Barlow D."/>
            <person name="Biffinger J."/>
            <person name="Kelley-Loughnane N."/>
            <person name="Varaljay V.A."/>
            <person name="Crookes-Goodson W.J."/>
        </authorList>
    </citation>
    <scope>NUCLEOTIDE SEQUENCE</scope>
    <source>
        <strain evidence="5">5307AH</strain>
    </source>
</reference>
<dbReference type="PANTHER" id="PTHR43391:SF14">
    <property type="entry name" value="DEHYDROGENASE_REDUCTASE SDR FAMILY PROTEIN 7-LIKE"/>
    <property type="match status" value="1"/>
</dbReference>
<dbReference type="PANTHER" id="PTHR43391">
    <property type="entry name" value="RETINOL DEHYDROGENASE-RELATED"/>
    <property type="match status" value="1"/>
</dbReference>
<dbReference type="EMBL" id="JAODAN010000008">
    <property type="protein sequence ID" value="KAK1922665.1"/>
    <property type="molecule type" value="Genomic_DNA"/>
</dbReference>
<evidence type="ECO:0000313" key="5">
    <source>
        <dbReference type="EMBL" id="KAK1922665.1"/>
    </source>
</evidence>
<proteinExistence type="inferred from homology"/>
<gene>
    <name evidence="5" type="ORF">DB88DRAFT_506090</name>
</gene>
<dbReference type="GO" id="GO:0005829">
    <property type="term" value="C:cytosol"/>
    <property type="evidence" value="ECO:0007669"/>
    <property type="project" value="TreeGrafter"/>
</dbReference>
<dbReference type="GO" id="GO:0016491">
    <property type="term" value="F:oxidoreductase activity"/>
    <property type="evidence" value="ECO:0007669"/>
    <property type="project" value="UniProtKB-KW"/>
</dbReference>
<keyword evidence="4" id="KW-0732">Signal</keyword>
<comment type="caution">
    <text evidence="5">The sequence shown here is derived from an EMBL/GenBank/DDBJ whole genome shotgun (WGS) entry which is preliminary data.</text>
</comment>
<sequence length="357" mass="38497">MQTPPTWLIAILIPVLLKLSKSKSLPSRETIVKPNEERVVLLGASSGVGQDLALAYAKRGAKICLFARRKQALDEVYEQCLALGCSNVLQLAGDITNPDDLVRVRDEVIKAWGGIDTVHILAGVPSTSTLLDIAGSPLTSSPSSTNPLATKRFAGDPDTEGLKRVADEARACGEINYIGTTLALAAFLPLLSQSPSPVLHHLSSVAATVPAPRRTIYAASKAAGLMAVESCRVECEGSGVRFFSLLPGTIDNGFRLKTATSQTGGACEVHAGVKHSFEKLLLPPEKVVEVILEQLAINPAPAPLIPYFPFNLISWLKTPPKHLVHVPWQYRLAFMVRDTPLGWLYVEPAARRKYAID</sequence>
<dbReference type="Proteomes" id="UP001182556">
    <property type="component" value="Unassembled WGS sequence"/>
</dbReference>
<dbReference type="InterPro" id="IPR036291">
    <property type="entry name" value="NAD(P)-bd_dom_sf"/>
</dbReference>
<accession>A0AAD9CYA2</accession>
<evidence type="ECO:0000256" key="2">
    <source>
        <dbReference type="ARBA" id="ARBA00022857"/>
    </source>
</evidence>
<feature type="signal peptide" evidence="4">
    <location>
        <begin position="1"/>
        <end position="22"/>
    </location>
</feature>
<evidence type="ECO:0000256" key="4">
    <source>
        <dbReference type="SAM" id="SignalP"/>
    </source>
</evidence>
<dbReference type="AlphaFoldDB" id="A0AAD9CYA2"/>
<evidence type="ECO:0008006" key="7">
    <source>
        <dbReference type="Google" id="ProtNLM"/>
    </source>
</evidence>
<dbReference type="InterPro" id="IPR002347">
    <property type="entry name" value="SDR_fam"/>
</dbReference>
<keyword evidence="3" id="KW-0560">Oxidoreductase</keyword>
<evidence type="ECO:0000256" key="3">
    <source>
        <dbReference type="ARBA" id="ARBA00023002"/>
    </source>
</evidence>
<dbReference type="Pfam" id="PF00106">
    <property type="entry name" value="adh_short"/>
    <property type="match status" value="2"/>
</dbReference>